<dbReference type="PANTHER" id="PTHR46082:SF11">
    <property type="entry name" value="AAA+ ATPASE DOMAIN-CONTAINING PROTEIN-RELATED"/>
    <property type="match status" value="1"/>
</dbReference>
<dbReference type="HOGENOM" id="CLU_000288_125_3_1"/>
<dbReference type="InterPro" id="IPR053137">
    <property type="entry name" value="NLR-like"/>
</dbReference>
<dbReference type="PANTHER" id="PTHR46082">
    <property type="entry name" value="ATP/GTP-BINDING PROTEIN-RELATED"/>
    <property type="match status" value="1"/>
</dbReference>
<dbReference type="Pfam" id="PF13424">
    <property type="entry name" value="TPR_12"/>
    <property type="match status" value="1"/>
</dbReference>
<dbReference type="GeneID" id="22888588"/>
<dbReference type="GO" id="GO:0009116">
    <property type="term" value="P:nucleoside metabolic process"/>
    <property type="evidence" value="ECO:0007669"/>
    <property type="project" value="InterPro"/>
</dbReference>
<dbReference type="Pfam" id="PF13374">
    <property type="entry name" value="TPR_10"/>
    <property type="match status" value="1"/>
</dbReference>
<dbReference type="InterPro" id="IPR011990">
    <property type="entry name" value="TPR-like_helical_dom_sf"/>
</dbReference>
<protein>
    <submittedName>
        <fullName evidence="3">Uncharacterized protein</fullName>
    </submittedName>
</protein>
<organism evidence="3 4">
    <name type="scientific">Arthrobotrys oligospora (strain ATCC 24927 / CBS 115.81 / DSM 1491)</name>
    <name type="common">Nematode-trapping fungus</name>
    <name type="synonym">Didymozoophaga oligospora</name>
    <dbReference type="NCBI Taxonomy" id="756982"/>
    <lineage>
        <taxon>Eukaryota</taxon>
        <taxon>Fungi</taxon>
        <taxon>Dikarya</taxon>
        <taxon>Ascomycota</taxon>
        <taxon>Pezizomycotina</taxon>
        <taxon>Orbiliomycetes</taxon>
        <taxon>Orbiliales</taxon>
        <taxon>Orbiliaceae</taxon>
        <taxon>Orbilia</taxon>
        <taxon>Orbilia oligospora</taxon>
    </lineage>
</organism>
<evidence type="ECO:0000259" key="1">
    <source>
        <dbReference type="Pfam" id="PF00931"/>
    </source>
</evidence>
<dbReference type="EMBL" id="ADOT01000005">
    <property type="protein sequence ID" value="EGX54058.1"/>
    <property type="molecule type" value="Genomic_DNA"/>
</dbReference>
<dbReference type="SUPFAM" id="SSF52540">
    <property type="entry name" value="P-loop containing nucleoside triphosphate hydrolases"/>
    <property type="match status" value="1"/>
</dbReference>
<dbReference type="STRING" id="756982.G1WXT1"/>
<dbReference type="OrthoDB" id="626167at2759"/>
<name>G1WXT1_ARTOA</name>
<dbReference type="Gene3D" id="3.40.50.1580">
    <property type="entry name" value="Nucleoside phosphorylase domain"/>
    <property type="match status" value="1"/>
</dbReference>
<dbReference type="InterPro" id="IPR035994">
    <property type="entry name" value="Nucleoside_phosphorylase_sf"/>
</dbReference>
<dbReference type="Gene3D" id="3.40.50.300">
    <property type="entry name" value="P-loop containing nucleotide triphosphate hydrolases"/>
    <property type="match status" value="1"/>
</dbReference>
<accession>G1WXT1</accession>
<dbReference type="SUPFAM" id="SSF53167">
    <property type="entry name" value="Purine and uridine phosphorylases"/>
    <property type="match status" value="1"/>
</dbReference>
<gene>
    <name evidence="3" type="ORF">AOL_s00004g91</name>
</gene>
<proteinExistence type="predicted"/>
<feature type="domain" description="NB-ARC" evidence="1">
    <location>
        <begin position="369"/>
        <end position="508"/>
    </location>
</feature>
<dbReference type="Proteomes" id="UP000008784">
    <property type="component" value="Unassembled WGS sequence"/>
</dbReference>
<evidence type="ECO:0000313" key="3">
    <source>
        <dbReference type="EMBL" id="EGX54058.1"/>
    </source>
</evidence>
<feature type="domain" description="Nucleoside phosphorylase" evidence="2">
    <location>
        <begin position="13"/>
        <end position="287"/>
    </location>
</feature>
<dbReference type="InParanoid" id="G1WXT1"/>
<dbReference type="GO" id="GO:0043531">
    <property type="term" value="F:ADP binding"/>
    <property type="evidence" value="ECO:0007669"/>
    <property type="project" value="InterPro"/>
</dbReference>
<dbReference type="GO" id="GO:0003824">
    <property type="term" value="F:catalytic activity"/>
    <property type="evidence" value="ECO:0007669"/>
    <property type="project" value="InterPro"/>
</dbReference>
<dbReference type="SUPFAM" id="SSF48452">
    <property type="entry name" value="TPR-like"/>
    <property type="match status" value="1"/>
</dbReference>
<reference evidence="3 4" key="1">
    <citation type="journal article" date="2011" name="PLoS Pathog.">
        <title>Genomic and proteomic analyses of the fungus Arthrobotrys oligospora provide insights into nematode-trap formation.</title>
        <authorList>
            <person name="Yang J."/>
            <person name="Wang L."/>
            <person name="Ji X."/>
            <person name="Feng Y."/>
            <person name="Li X."/>
            <person name="Zou C."/>
            <person name="Xu J."/>
            <person name="Ren Y."/>
            <person name="Mi Q."/>
            <person name="Wu J."/>
            <person name="Liu S."/>
            <person name="Liu Y."/>
            <person name="Huang X."/>
            <person name="Wang H."/>
            <person name="Niu X."/>
            <person name="Li J."/>
            <person name="Liang L."/>
            <person name="Luo Y."/>
            <person name="Ji K."/>
            <person name="Zhou W."/>
            <person name="Yu Z."/>
            <person name="Li G."/>
            <person name="Liu Y."/>
            <person name="Li L."/>
            <person name="Qiao M."/>
            <person name="Feng L."/>
            <person name="Zhang K.-Q."/>
        </authorList>
    </citation>
    <scope>NUCLEOTIDE SEQUENCE [LARGE SCALE GENOMIC DNA]</scope>
    <source>
        <strain evidence="4">ATCC 24927 / CBS 115.81 / DSM 1491</strain>
    </source>
</reference>
<dbReference type="InterPro" id="IPR027417">
    <property type="entry name" value="P-loop_NTPase"/>
</dbReference>
<sequence length="1148" mass="128557">MVRPILPNSHYTVAWICALPVERAAGCSMLDLEHDGPSEVSLGDDNAYQLGSIGRHNIVIASLPLGSYGTTSAAVVATQMKSTFRSLKVYLMVGIGGGIPKPSHDIRLGDIVISKPENNLGGVVQYDLGKTVKRGHFERCGSLNKPPQILLTAIAGLQASHELKGINKIRNYLSEAYQKHPNLVEAYTHQGQEHDVLYKADYEHEGDTTCESCNTDEVVSRKVRKNMYPVIHYGTIASGNQVIKHGVTRDRIGDDSGAICFEMEAAGLMDHCPCLVIRGICDYSDSHKNKRWQPYAALTAAAYTKELVSQIAPLGISSPLSLESSSPQYTNLQITAQAGSTMRQDPRHVAKQHIFDIPRILHPHFSGRQKYLQQIYDALHRGSTSERGAIVSIFGIPGVGKSQLSIKYVMENRNGYNFGFYAIAKTVDHWLSSCTNIALALNLPGAGSIDQGQITQALKRWFASNTDWVLIIDDAASSVVELLRSSLPQNLNGHVILSTRDKHIAHEFCPSACCIQLLEMDLTEGKELVLKISSREGDTSEVAERISQELGGLPLALEQSVRCAVQRCWNLSTLFDNLQESKLQVVKDPIENSHHADVITTLDIALKELGPTHIDILKLILLMRPQALPLALLTDGAPDLSYVRGEYHTRDETNDSSGGINAAPTKESKIWRKRIQNRFTGLRLMKSKTKSEFTVSQHENTMKLRAFNHMRGILQSKSELDKAILVLEKSSIVRRSENGRIWVHDLFREILQFKIEESERKVFVQYAAQIVGRGFPVESFHTKSAICSCYLPHALEVMMLLEKYNLHNKETLLTMRSIGKYYSCSGRISESLRWSQHLLKITNDTLGQGHRESLIIMAEVGTILGAQGSTDECLQMNTCVLIGLAGSDFIQYARDRFASTNNLVASAENKGIEVFQLCQCVLRAIDCDQDHMACPDWESILIVIGNIVSKLTHHITPGEGTEFYREMLATEVKIMGEEDPSTANTACSLINFLILYERYEEALELCNHFIPIMITIYGENDWPTLNILYRQAMAFFGQGNYDEVRQILEMAISRVKNTYGEDHPFVYQSIRGLGQALERQGHDDEALAYFEQAYSGSQRFFDNNHYEVQLTARCIRHLKEKLDNDRVPEVLRYLYTTRSIECIEGNRD</sequence>
<dbReference type="InterPro" id="IPR002182">
    <property type="entry name" value="NB-ARC"/>
</dbReference>
<dbReference type="Pfam" id="PF01048">
    <property type="entry name" value="PNP_UDP_1"/>
    <property type="match status" value="1"/>
</dbReference>
<dbReference type="Gene3D" id="1.25.40.10">
    <property type="entry name" value="Tetratricopeptide repeat domain"/>
    <property type="match status" value="2"/>
</dbReference>
<dbReference type="AlphaFoldDB" id="G1WXT1"/>
<evidence type="ECO:0000259" key="2">
    <source>
        <dbReference type="Pfam" id="PF01048"/>
    </source>
</evidence>
<dbReference type="RefSeq" id="XP_011117043.1">
    <property type="nucleotide sequence ID" value="XM_011118741.1"/>
</dbReference>
<evidence type="ECO:0000313" key="4">
    <source>
        <dbReference type="Proteomes" id="UP000008784"/>
    </source>
</evidence>
<keyword evidence="4" id="KW-1185">Reference proteome</keyword>
<dbReference type="InterPro" id="IPR000845">
    <property type="entry name" value="Nucleoside_phosphorylase_d"/>
</dbReference>
<comment type="caution">
    <text evidence="3">The sequence shown here is derived from an EMBL/GenBank/DDBJ whole genome shotgun (WGS) entry which is preliminary data.</text>
</comment>
<dbReference type="Pfam" id="PF00931">
    <property type="entry name" value="NB-ARC"/>
    <property type="match status" value="1"/>
</dbReference>